<comment type="caution">
    <text evidence="2">The sequence shown here is derived from an EMBL/GenBank/DDBJ whole genome shotgun (WGS) entry which is preliminary data.</text>
</comment>
<protein>
    <submittedName>
        <fullName evidence="2">Uncharacterized protein</fullName>
    </submittedName>
</protein>
<keyword evidence="1" id="KW-0472">Membrane</keyword>
<evidence type="ECO:0000313" key="3">
    <source>
        <dbReference type="Proteomes" id="UP000195043"/>
    </source>
</evidence>
<keyword evidence="1" id="KW-0812">Transmembrane</keyword>
<reference evidence="2 3" key="1">
    <citation type="submission" date="2017-05" db="EMBL/GenBank/DDBJ databases">
        <title>The Genome Sequence of Enterococcus sp. 8G7_MSG3316.</title>
        <authorList>
            <consortium name="The Broad Institute Genomics Platform"/>
            <consortium name="The Broad Institute Genomic Center for Infectious Diseases"/>
            <person name="Earl A."/>
            <person name="Manson A."/>
            <person name="Schwartman J."/>
            <person name="Gilmore M."/>
            <person name="Abouelleil A."/>
            <person name="Cao P."/>
            <person name="Chapman S."/>
            <person name="Cusick C."/>
            <person name="Shea T."/>
            <person name="Young S."/>
            <person name="Neafsey D."/>
            <person name="Nusbaum C."/>
            <person name="Birren B."/>
        </authorList>
    </citation>
    <scope>NUCLEOTIDE SEQUENCE [LARGE SCALE GENOMIC DNA]</scope>
    <source>
        <strain evidence="2 3">8G7_MSG3316</strain>
    </source>
</reference>
<evidence type="ECO:0000313" key="2">
    <source>
        <dbReference type="EMBL" id="OTN75129.1"/>
    </source>
</evidence>
<evidence type="ECO:0000256" key="1">
    <source>
        <dbReference type="SAM" id="Phobius"/>
    </source>
</evidence>
<keyword evidence="3" id="KW-1185">Reference proteome</keyword>
<keyword evidence="1" id="KW-1133">Transmembrane helix</keyword>
<dbReference type="RefSeq" id="WP_086273225.1">
    <property type="nucleotide sequence ID" value="NZ_NGKU01000001.1"/>
</dbReference>
<feature type="transmembrane region" description="Helical" evidence="1">
    <location>
        <begin position="49"/>
        <end position="72"/>
    </location>
</feature>
<proteinExistence type="predicted"/>
<gene>
    <name evidence="2" type="ORF">A5886_000199</name>
</gene>
<sequence>MNNVKKKIFFGTSAALGFIAMIALATQFLISNHLLGGNDSSEIFTRATYPNGLLLVILIPLIATAILFYGIIRKK</sequence>
<name>A0A242A2H6_9ENTE</name>
<dbReference type="EMBL" id="NGKU01000001">
    <property type="protein sequence ID" value="OTN75129.1"/>
    <property type="molecule type" value="Genomic_DNA"/>
</dbReference>
<dbReference type="OrthoDB" id="2186174at2"/>
<accession>A0A242A2H6</accession>
<dbReference type="AlphaFoldDB" id="A0A242A2H6"/>
<dbReference type="Proteomes" id="UP000195043">
    <property type="component" value="Unassembled WGS sequence"/>
</dbReference>
<organism evidence="2 3">
    <name type="scientific">Candidatus Enterococcus testudinis</name>
    <dbReference type="NCBI Taxonomy" id="1834191"/>
    <lineage>
        <taxon>Bacteria</taxon>
        <taxon>Bacillati</taxon>
        <taxon>Bacillota</taxon>
        <taxon>Bacilli</taxon>
        <taxon>Lactobacillales</taxon>
        <taxon>Enterococcaceae</taxon>
        <taxon>Enterococcus</taxon>
    </lineage>
</organism>